<sequence>MPNERLRATLLEQGLTVATLAESIGVDHKTVERWITKDRTPYRRHRYAVASRLGVDETFLWPDALSNEQVTAASSSELVTIYPHRSTVPRDAWGRLFATAEEEIGILVYAGLFLSEDTGIQRTLTDKAKAGVRVRILLGDPDSPQVAERGTDEGVDDAMSAKIRNALVLYKKLRKQDGVEFRFHQTVLYNSIYRADDQLLVNTHVYGITAALAPVWHLRRIAGGDLVNTYLESFERVWESATPIPGGVAMGRRIDYYDDPNAPKANSLVPAVNVVVENDKGEILMIRRTDNDNWALPGGAVDLGESVTQAAIRETKEETGIDVEITGLVGIYSDPKHVIHYTSNNEVRQEFTVLLRGRWSGGGLRTSDESRDVCWLSAPELLNRKMDRSMRKRVGHALKYEAEAVVN</sequence>
<evidence type="ECO:0000256" key="1">
    <source>
        <dbReference type="ARBA" id="ARBA00005582"/>
    </source>
</evidence>
<comment type="caution">
    <text evidence="4">The sequence shown here is derived from an EMBL/GenBank/DDBJ whole genome shotgun (WGS) entry which is preliminary data.</text>
</comment>
<dbReference type="EMBL" id="WOFH01000012">
    <property type="protein sequence ID" value="MUN40812.1"/>
    <property type="molecule type" value="Genomic_DNA"/>
</dbReference>
<dbReference type="GO" id="GO:0016787">
    <property type="term" value="F:hydrolase activity"/>
    <property type="evidence" value="ECO:0007669"/>
    <property type="project" value="UniProtKB-KW"/>
</dbReference>
<organism evidence="4 5">
    <name type="scientific">Actinomadura litoris</name>
    <dbReference type="NCBI Taxonomy" id="2678616"/>
    <lineage>
        <taxon>Bacteria</taxon>
        <taxon>Bacillati</taxon>
        <taxon>Actinomycetota</taxon>
        <taxon>Actinomycetes</taxon>
        <taxon>Streptosporangiales</taxon>
        <taxon>Thermomonosporaceae</taxon>
        <taxon>Actinomadura</taxon>
    </lineage>
</organism>
<dbReference type="SUPFAM" id="SSF47413">
    <property type="entry name" value="lambda repressor-like DNA-binding domains"/>
    <property type="match status" value="1"/>
</dbReference>
<dbReference type="InterPro" id="IPR000086">
    <property type="entry name" value="NUDIX_hydrolase_dom"/>
</dbReference>
<proteinExistence type="inferred from homology"/>
<dbReference type="SUPFAM" id="SSF55811">
    <property type="entry name" value="Nudix"/>
    <property type="match status" value="1"/>
</dbReference>
<dbReference type="PROSITE" id="PS51462">
    <property type="entry name" value="NUDIX"/>
    <property type="match status" value="1"/>
</dbReference>
<dbReference type="Proteomes" id="UP000432015">
    <property type="component" value="Unassembled WGS sequence"/>
</dbReference>
<dbReference type="AlphaFoldDB" id="A0A7K1L8Q2"/>
<dbReference type="Gene3D" id="1.10.260.40">
    <property type="entry name" value="lambda repressor-like DNA-binding domains"/>
    <property type="match status" value="1"/>
</dbReference>
<dbReference type="InterPro" id="IPR020084">
    <property type="entry name" value="NUDIX_hydrolase_CS"/>
</dbReference>
<accession>A0A7K1L8Q2</accession>
<dbReference type="PRINTS" id="PR00502">
    <property type="entry name" value="NUDIXFAMILY"/>
</dbReference>
<reference evidence="4 5" key="1">
    <citation type="submission" date="2019-11" db="EMBL/GenBank/DDBJ databases">
        <authorList>
            <person name="Cao P."/>
        </authorList>
    </citation>
    <scope>NUCLEOTIDE SEQUENCE [LARGE SCALE GENOMIC DNA]</scope>
    <source>
        <strain evidence="4 5">NEAU-AAG5</strain>
    </source>
</reference>
<comment type="similarity">
    <text evidence="1">Belongs to the Nudix hydrolase family.</text>
</comment>
<dbReference type="InterPro" id="IPR010982">
    <property type="entry name" value="Lambda_DNA-bd_dom_sf"/>
</dbReference>
<dbReference type="PANTHER" id="PTHR43736:SF1">
    <property type="entry name" value="DIHYDRONEOPTERIN TRIPHOSPHATE DIPHOSPHATASE"/>
    <property type="match status" value="1"/>
</dbReference>
<dbReference type="GO" id="GO:0003677">
    <property type="term" value="F:DNA binding"/>
    <property type="evidence" value="ECO:0007669"/>
    <property type="project" value="InterPro"/>
</dbReference>
<keyword evidence="2" id="KW-0378">Hydrolase</keyword>
<gene>
    <name evidence="4" type="ORF">GNZ18_30025</name>
</gene>
<evidence type="ECO:0000256" key="2">
    <source>
        <dbReference type="ARBA" id="ARBA00022801"/>
    </source>
</evidence>
<dbReference type="InterPro" id="IPR015797">
    <property type="entry name" value="NUDIX_hydrolase-like_dom_sf"/>
</dbReference>
<protein>
    <submittedName>
        <fullName evidence="4">NUDIX domain-containing protein</fullName>
    </submittedName>
</protein>
<dbReference type="InterPro" id="IPR020476">
    <property type="entry name" value="Nudix_hydrolase"/>
</dbReference>
<evidence type="ECO:0000313" key="4">
    <source>
        <dbReference type="EMBL" id="MUN40812.1"/>
    </source>
</evidence>
<dbReference type="CDD" id="cd00093">
    <property type="entry name" value="HTH_XRE"/>
    <property type="match status" value="1"/>
</dbReference>
<name>A0A7K1L8Q2_9ACTN</name>
<evidence type="ECO:0000313" key="5">
    <source>
        <dbReference type="Proteomes" id="UP000432015"/>
    </source>
</evidence>
<dbReference type="Pfam" id="PF00293">
    <property type="entry name" value="NUDIX"/>
    <property type="match status" value="1"/>
</dbReference>
<dbReference type="SUPFAM" id="SSF56024">
    <property type="entry name" value="Phospholipase D/nuclease"/>
    <property type="match status" value="1"/>
</dbReference>
<dbReference type="Gene3D" id="3.90.79.10">
    <property type="entry name" value="Nucleoside Triphosphate Pyrophosphohydrolase"/>
    <property type="match status" value="1"/>
</dbReference>
<dbReference type="SMART" id="SM00530">
    <property type="entry name" value="HTH_XRE"/>
    <property type="match status" value="1"/>
</dbReference>
<evidence type="ECO:0000259" key="3">
    <source>
        <dbReference type="PROSITE" id="PS51462"/>
    </source>
</evidence>
<dbReference type="PANTHER" id="PTHR43736">
    <property type="entry name" value="ADP-RIBOSE PYROPHOSPHATASE"/>
    <property type="match status" value="1"/>
</dbReference>
<dbReference type="PROSITE" id="PS00893">
    <property type="entry name" value="NUDIX_BOX"/>
    <property type="match status" value="1"/>
</dbReference>
<keyword evidence="5" id="KW-1185">Reference proteome</keyword>
<feature type="domain" description="Nudix hydrolase" evidence="3">
    <location>
        <begin position="267"/>
        <end position="400"/>
    </location>
</feature>
<dbReference type="InterPro" id="IPR001387">
    <property type="entry name" value="Cro/C1-type_HTH"/>
</dbReference>